<dbReference type="STRING" id="1683.Bang102_005075"/>
<accession>C4FEA4</accession>
<keyword evidence="3" id="KW-1185">Reference proteome</keyword>
<dbReference type="KEGG" id="bang:BBAG_0566"/>
<gene>
    <name evidence="2" type="ORF">BIFANG_02644</name>
</gene>
<reference evidence="2" key="1">
    <citation type="submission" date="2009-04" db="EMBL/GenBank/DDBJ databases">
        <authorList>
            <person name="Weinstock G."/>
            <person name="Sodergren E."/>
            <person name="Clifton S."/>
            <person name="Fulton L."/>
            <person name="Fulton B."/>
            <person name="Courtney L."/>
            <person name="Fronick C."/>
            <person name="Harrison M."/>
            <person name="Strong C."/>
            <person name="Farmer C."/>
            <person name="Delahaunty K."/>
            <person name="Markovic C."/>
            <person name="Hall O."/>
            <person name="Minx P."/>
            <person name="Tomlinson C."/>
            <person name="Mitreva M."/>
            <person name="Nelson J."/>
            <person name="Hou S."/>
            <person name="Wollam A."/>
            <person name="Pepin K.H."/>
            <person name="Johnson M."/>
            <person name="Bhonagiri V."/>
            <person name="Nash W.E."/>
            <person name="Warren W."/>
            <person name="Chinwalla A."/>
            <person name="Mardis E.R."/>
            <person name="Wilson R.K."/>
        </authorList>
    </citation>
    <scope>NUCLEOTIDE SEQUENCE [LARGE SCALE GENOMIC DNA]</scope>
    <source>
        <strain evidence="2">DSM 20098</strain>
    </source>
</reference>
<proteinExistence type="predicted"/>
<dbReference type="HOGENOM" id="CLU_2178685_0_0_11"/>
<organism evidence="2 3">
    <name type="scientific">Bifidobacterium angulatum DSM 20098 = JCM 7096</name>
    <dbReference type="NCBI Taxonomy" id="518635"/>
    <lineage>
        <taxon>Bacteria</taxon>
        <taxon>Bacillati</taxon>
        <taxon>Actinomycetota</taxon>
        <taxon>Actinomycetes</taxon>
        <taxon>Bifidobacteriales</taxon>
        <taxon>Bifidobacteriaceae</taxon>
        <taxon>Bifidobacterium</taxon>
    </lineage>
</organism>
<evidence type="ECO:0000256" key="1">
    <source>
        <dbReference type="SAM" id="MobiDB-lite"/>
    </source>
</evidence>
<feature type="compositionally biased region" description="Basic and acidic residues" evidence="1">
    <location>
        <begin position="99"/>
        <end position="109"/>
    </location>
</feature>
<evidence type="ECO:0000313" key="3">
    <source>
        <dbReference type="Proteomes" id="UP000006408"/>
    </source>
</evidence>
<feature type="region of interest" description="Disordered" evidence="1">
    <location>
        <begin position="89"/>
        <end position="109"/>
    </location>
</feature>
<sequence>MGMMTGTRGFKCVVAAALAVMVCLPLGGCSIEIKGGKRDNANTGNALDLKDGKWHTGSNGYGGSDSSSYRYVIVDTPDGEKHCIAFRDSGGAGGMSCWDKSDAGRSDEK</sequence>
<name>C4FEA4_9BIFI</name>
<protein>
    <submittedName>
        <fullName evidence="2">Uncharacterized protein</fullName>
    </submittedName>
</protein>
<dbReference type="eggNOG" id="ENOG50322JT">
    <property type="taxonomic scope" value="Bacteria"/>
</dbReference>
<evidence type="ECO:0000313" key="2">
    <source>
        <dbReference type="EMBL" id="EEP21285.1"/>
    </source>
</evidence>
<comment type="caution">
    <text evidence="2">The sequence shown here is derived from an EMBL/GenBank/DDBJ whole genome shotgun (WGS) entry which is preliminary data.</text>
</comment>
<dbReference type="PATRIC" id="fig|518635.17.peg.587"/>
<dbReference type="Proteomes" id="UP000006408">
    <property type="component" value="Unassembled WGS sequence"/>
</dbReference>
<dbReference type="EMBL" id="ABYS02000004">
    <property type="protein sequence ID" value="EEP21285.1"/>
    <property type="molecule type" value="Genomic_DNA"/>
</dbReference>
<dbReference type="AlphaFoldDB" id="C4FEA4"/>